<evidence type="ECO:0000313" key="3">
    <source>
        <dbReference type="Proteomes" id="UP000439903"/>
    </source>
</evidence>
<protein>
    <submittedName>
        <fullName evidence="2">Uncharacterized protein</fullName>
    </submittedName>
</protein>
<accession>A0A8H4AU88</accession>
<dbReference type="OrthoDB" id="2419552at2759"/>
<dbReference type="Proteomes" id="UP000439903">
    <property type="component" value="Unassembled WGS sequence"/>
</dbReference>
<evidence type="ECO:0000256" key="1">
    <source>
        <dbReference type="SAM" id="SignalP"/>
    </source>
</evidence>
<comment type="caution">
    <text evidence="2">The sequence shown here is derived from an EMBL/GenBank/DDBJ whole genome shotgun (WGS) entry which is preliminary data.</text>
</comment>
<proteinExistence type="predicted"/>
<gene>
    <name evidence="2" type="ORF">F8M41_010619</name>
</gene>
<evidence type="ECO:0000313" key="2">
    <source>
        <dbReference type="EMBL" id="KAF0533343.1"/>
    </source>
</evidence>
<reference evidence="2 3" key="1">
    <citation type="journal article" date="2019" name="Environ. Microbiol.">
        <title>At the nexus of three kingdoms: the genome of the mycorrhizal fungus Gigaspora margarita provides insights into plant, endobacterial and fungal interactions.</title>
        <authorList>
            <person name="Venice F."/>
            <person name="Ghignone S."/>
            <person name="Salvioli di Fossalunga A."/>
            <person name="Amselem J."/>
            <person name="Novero M."/>
            <person name="Xianan X."/>
            <person name="Sedzielewska Toro K."/>
            <person name="Morin E."/>
            <person name="Lipzen A."/>
            <person name="Grigoriev I.V."/>
            <person name="Henrissat B."/>
            <person name="Martin F.M."/>
            <person name="Bonfante P."/>
        </authorList>
    </citation>
    <scope>NUCLEOTIDE SEQUENCE [LARGE SCALE GENOMIC DNA]</scope>
    <source>
        <strain evidence="2 3">BEG34</strain>
    </source>
</reference>
<dbReference type="EMBL" id="WTPW01000221">
    <property type="protein sequence ID" value="KAF0533343.1"/>
    <property type="molecule type" value="Genomic_DNA"/>
</dbReference>
<dbReference type="AlphaFoldDB" id="A0A8H4AU88"/>
<sequence length="102" mass="11038">MASKLFSIFIMALVLILTIASSNARECIIVMQGNHKHQTGDGGTGCYGTDPSDPIYSAYCSDKPCCYTFYSDVGCTGSPIKYGCDKSYFPHAFKSSSVYLSC</sequence>
<keyword evidence="3" id="KW-1185">Reference proteome</keyword>
<feature type="chain" id="PRO_5034484901" evidence="1">
    <location>
        <begin position="25"/>
        <end position="102"/>
    </location>
</feature>
<feature type="signal peptide" evidence="1">
    <location>
        <begin position="1"/>
        <end position="24"/>
    </location>
</feature>
<name>A0A8H4AU88_GIGMA</name>
<keyword evidence="1" id="KW-0732">Signal</keyword>
<organism evidence="2 3">
    <name type="scientific">Gigaspora margarita</name>
    <dbReference type="NCBI Taxonomy" id="4874"/>
    <lineage>
        <taxon>Eukaryota</taxon>
        <taxon>Fungi</taxon>
        <taxon>Fungi incertae sedis</taxon>
        <taxon>Mucoromycota</taxon>
        <taxon>Glomeromycotina</taxon>
        <taxon>Glomeromycetes</taxon>
        <taxon>Diversisporales</taxon>
        <taxon>Gigasporaceae</taxon>
        <taxon>Gigaspora</taxon>
    </lineage>
</organism>